<dbReference type="RefSeq" id="WP_139091168.1">
    <property type="nucleotide sequence ID" value="NZ_VDGE01000005.1"/>
</dbReference>
<sequence length="158" mass="17826">MPSHTVLIAIAALILFFAMLATRQAAKSRRPLKLQRKPVMTAREQQMYHLLQTALPECTVLAQVAFSALVTAKGWANRNRFDRKVADFVLCSQQLHVIAVIELDDRSHAGRERQDRERDAMLRLAGYVTLRYANFPTQQALRADVEQLLLKKAGVVSA</sequence>
<name>A0A5C4NQC6_9BURK</name>
<protein>
    <submittedName>
        <fullName evidence="2">DUF2726 domain-containing protein</fullName>
    </submittedName>
</protein>
<dbReference type="Pfam" id="PF10881">
    <property type="entry name" value="DUF2726"/>
    <property type="match status" value="1"/>
</dbReference>
<dbReference type="EMBL" id="VDGE01000005">
    <property type="protein sequence ID" value="TNC76302.1"/>
    <property type="molecule type" value="Genomic_DNA"/>
</dbReference>
<dbReference type="AlphaFoldDB" id="A0A5C4NQC6"/>
<evidence type="ECO:0000259" key="1">
    <source>
        <dbReference type="Pfam" id="PF10881"/>
    </source>
</evidence>
<dbReference type="Proteomes" id="UP000305681">
    <property type="component" value="Unassembled WGS sequence"/>
</dbReference>
<accession>A0A5C4NQC6</accession>
<feature type="domain" description="DUF2726" evidence="1">
    <location>
        <begin position="37"/>
        <end position="145"/>
    </location>
</feature>
<evidence type="ECO:0000313" key="3">
    <source>
        <dbReference type="Proteomes" id="UP000305681"/>
    </source>
</evidence>
<dbReference type="InterPro" id="IPR024402">
    <property type="entry name" value="DUF2726"/>
</dbReference>
<reference evidence="2 3" key="1">
    <citation type="submission" date="2019-06" db="EMBL/GenBank/DDBJ databases">
        <title>Genome sequence of Janthinobacterium lividum UCD_MED1.</title>
        <authorList>
            <person name="De Leon M.E."/>
            <person name="Jospin G."/>
        </authorList>
    </citation>
    <scope>NUCLEOTIDE SEQUENCE [LARGE SCALE GENOMIC DNA]</scope>
    <source>
        <strain evidence="2 3">UCD_MED1</strain>
    </source>
</reference>
<evidence type="ECO:0000313" key="2">
    <source>
        <dbReference type="EMBL" id="TNC76302.1"/>
    </source>
</evidence>
<organism evidence="2 3">
    <name type="scientific">Janthinobacterium lividum</name>
    <dbReference type="NCBI Taxonomy" id="29581"/>
    <lineage>
        <taxon>Bacteria</taxon>
        <taxon>Pseudomonadati</taxon>
        <taxon>Pseudomonadota</taxon>
        <taxon>Betaproteobacteria</taxon>
        <taxon>Burkholderiales</taxon>
        <taxon>Oxalobacteraceae</taxon>
        <taxon>Janthinobacterium</taxon>
    </lineage>
</organism>
<gene>
    <name evidence="2" type="ORF">FHI69_15315</name>
</gene>
<proteinExistence type="predicted"/>
<comment type="caution">
    <text evidence="2">The sequence shown here is derived from an EMBL/GenBank/DDBJ whole genome shotgun (WGS) entry which is preliminary data.</text>
</comment>